<dbReference type="EMBL" id="AZHW01000420">
    <property type="protein sequence ID" value="ETW99652.1"/>
    <property type="molecule type" value="Genomic_DNA"/>
</dbReference>
<name>W4LNV6_ENTF1</name>
<dbReference type="AlphaFoldDB" id="W4LNV6"/>
<evidence type="ECO:0000313" key="1">
    <source>
        <dbReference type="EMBL" id="ETW99652.1"/>
    </source>
</evidence>
<accession>W4LNV6</accession>
<dbReference type="Proteomes" id="UP000019141">
    <property type="component" value="Unassembled WGS sequence"/>
</dbReference>
<gene>
    <name evidence="1" type="ORF">ETSY1_14200</name>
</gene>
<organism evidence="1 2">
    <name type="scientific">Entotheonella factor</name>
    <dbReference type="NCBI Taxonomy" id="1429438"/>
    <lineage>
        <taxon>Bacteria</taxon>
        <taxon>Pseudomonadati</taxon>
        <taxon>Nitrospinota/Tectimicrobiota group</taxon>
        <taxon>Candidatus Tectimicrobiota</taxon>
        <taxon>Candidatus Entotheonellia</taxon>
        <taxon>Candidatus Entotheonellales</taxon>
        <taxon>Candidatus Entotheonellaceae</taxon>
        <taxon>Candidatus Entotheonella</taxon>
    </lineage>
</organism>
<sequence>MDVLQSIALILFGLITLVGTSHAAVLITFDDQGHTSTDVFDNQVYYHLEDGNLDMRIDLKTNTCSMFLHDQRIHVEGKCDEAQKEIDTAMSDALKQQGMTREQVLAMRKMMQQHRQQDADIKPAGSETIAGYQATCYQMSPTRKMCISEAVNTLISREFNLKKMVRLMRQMTGGPFGREASKMDQAEQKLREKGYVMKDVDIEGGMPNAGMLKMLPEEARKRIMGQLQQAGAKPTGRVVVNIEKNASFTPKVPNYPRKSIREFTSLMMGR</sequence>
<reference evidence="1 2" key="1">
    <citation type="journal article" date="2014" name="Nature">
        <title>An environmental bacterial taxon with a large and distinct metabolic repertoire.</title>
        <authorList>
            <person name="Wilson M.C."/>
            <person name="Mori T."/>
            <person name="Ruckert C."/>
            <person name="Uria A.R."/>
            <person name="Helf M.J."/>
            <person name="Takada K."/>
            <person name="Gernert C."/>
            <person name="Steffens U.A."/>
            <person name="Heycke N."/>
            <person name="Schmitt S."/>
            <person name="Rinke C."/>
            <person name="Helfrich E.J."/>
            <person name="Brachmann A.O."/>
            <person name="Gurgui C."/>
            <person name="Wakimoto T."/>
            <person name="Kracht M."/>
            <person name="Crusemann M."/>
            <person name="Hentschel U."/>
            <person name="Abe I."/>
            <person name="Matsunaga S."/>
            <person name="Kalinowski J."/>
            <person name="Takeyama H."/>
            <person name="Piel J."/>
        </authorList>
    </citation>
    <scope>NUCLEOTIDE SEQUENCE [LARGE SCALE GENOMIC DNA]</scope>
    <source>
        <strain evidence="2">TSY1</strain>
    </source>
</reference>
<protein>
    <recommendedName>
        <fullName evidence="3">DUF4412 domain-containing protein</fullName>
    </recommendedName>
</protein>
<proteinExistence type="predicted"/>
<evidence type="ECO:0000313" key="2">
    <source>
        <dbReference type="Proteomes" id="UP000019141"/>
    </source>
</evidence>
<comment type="caution">
    <text evidence="1">The sequence shown here is derived from an EMBL/GenBank/DDBJ whole genome shotgun (WGS) entry which is preliminary data.</text>
</comment>
<evidence type="ECO:0008006" key="3">
    <source>
        <dbReference type="Google" id="ProtNLM"/>
    </source>
</evidence>
<keyword evidence="2" id="KW-1185">Reference proteome</keyword>
<dbReference type="HOGENOM" id="CLU_1029287_0_0_7"/>